<proteinExistence type="predicted"/>
<evidence type="ECO:0000256" key="1">
    <source>
        <dbReference type="SAM" id="Phobius"/>
    </source>
</evidence>
<organism evidence="2 3">
    <name type="scientific">Desmophyllum pertusum</name>
    <dbReference type="NCBI Taxonomy" id="174260"/>
    <lineage>
        <taxon>Eukaryota</taxon>
        <taxon>Metazoa</taxon>
        <taxon>Cnidaria</taxon>
        <taxon>Anthozoa</taxon>
        <taxon>Hexacorallia</taxon>
        <taxon>Scleractinia</taxon>
        <taxon>Caryophylliina</taxon>
        <taxon>Caryophylliidae</taxon>
        <taxon>Desmophyllum</taxon>
    </lineage>
</organism>
<evidence type="ECO:0000313" key="2">
    <source>
        <dbReference type="EMBL" id="KAJ7369351.1"/>
    </source>
</evidence>
<reference evidence="2" key="1">
    <citation type="submission" date="2023-01" db="EMBL/GenBank/DDBJ databases">
        <title>Genome assembly of the deep-sea coral Lophelia pertusa.</title>
        <authorList>
            <person name="Herrera S."/>
            <person name="Cordes E."/>
        </authorList>
    </citation>
    <scope>NUCLEOTIDE SEQUENCE</scope>
    <source>
        <strain evidence="2">USNM1676648</strain>
        <tissue evidence="2">Polyp</tissue>
    </source>
</reference>
<dbReference type="AlphaFoldDB" id="A0A9W9YU15"/>
<keyword evidence="1" id="KW-1133">Transmembrane helix</keyword>
<gene>
    <name evidence="2" type="ORF">OS493_039672</name>
</gene>
<keyword evidence="3" id="KW-1185">Reference proteome</keyword>
<dbReference type="EMBL" id="MU827051">
    <property type="protein sequence ID" value="KAJ7369351.1"/>
    <property type="molecule type" value="Genomic_DNA"/>
</dbReference>
<dbReference type="Proteomes" id="UP001163046">
    <property type="component" value="Unassembled WGS sequence"/>
</dbReference>
<name>A0A9W9YU15_9CNID</name>
<comment type="caution">
    <text evidence="2">The sequence shown here is derived from an EMBL/GenBank/DDBJ whole genome shotgun (WGS) entry which is preliminary data.</text>
</comment>
<feature type="non-terminal residue" evidence="2">
    <location>
        <position position="1"/>
    </location>
</feature>
<evidence type="ECO:0000313" key="3">
    <source>
        <dbReference type="Proteomes" id="UP001163046"/>
    </source>
</evidence>
<accession>A0A9W9YU15</accession>
<keyword evidence="1" id="KW-0472">Membrane</keyword>
<feature type="transmembrane region" description="Helical" evidence="1">
    <location>
        <begin position="42"/>
        <end position="67"/>
    </location>
</feature>
<keyword evidence="1" id="KW-0812">Transmembrane</keyword>
<protein>
    <submittedName>
        <fullName evidence="2">Uncharacterized protein</fullName>
    </submittedName>
</protein>
<sequence length="71" mass="7407">LRKNYDAARVISLLLRQQGSQSVVVISQSVVRAPEHVNSAKLVAIAGILISLDISLLTAVCTGSAGYRGAS</sequence>